<evidence type="ECO:0000256" key="3">
    <source>
        <dbReference type="SAM" id="MobiDB-lite"/>
    </source>
</evidence>
<dbReference type="InterPro" id="IPR036397">
    <property type="entry name" value="RNaseH_sf"/>
</dbReference>
<dbReference type="PANTHER" id="PTHR13620">
    <property type="entry name" value="3-5 EXONUCLEASE"/>
    <property type="match status" value="1"/>
</dbReference>
<name>A0AAN6NFK9_9PEZI</name>
<evidence type="ECO:0000256" key="1">
    <source>
        <dbReference type="ARBA" id="ARBA00022722"/>
    </source>
</evidence>
<dbReference type="CDD" id="cd06141">
    <property type="entry name" value="WRN_exo"/>
    <property type="match status" value="1"/>
</dbReference>
<evidence type="ECO:0000259" key="4">
    <source>
        <dbReference type="SMART" id="SM00474"/>
    </source>
</evidence>
<gene>
    <name evidence="5" type="ORF">QBC46DRAFT_252700</name>
</gene>
<dbReference type="Proteomes" id="UP001303473">
    <property type="component" value="Unassembled WGS sequence"/>
</dbReference>
<keyword evidence="5" id="KW-0347">Helicase</keyword>
<feature type="region of interest" description="Disordered" evidence="3">
    <location>
        <begin position="392"/>
        <end position="422"/>
    </location>
</feature>
<dbReference type="InterPro" id="IPR012337">
    <property type="entry name" value="RNaseH-like_sf"/>
</dbReference>
<feature type="region of interest" description="Disordered" evidence="3">
    <location>
        <begin position="443"/>
        <end position="466"/>
    </location>
</feature>
<dbReference type="GO" id="GO:0004386">
    <property type="term" value="F:helicase activity"/>
    <property type="evidence" value="ECO:0007669"/>
    <property type="project" value="UniProtKB-KW"/>
</dbReference>
<dbReference type="PANTHER" id="PTHR13620:SF104">
    <property type="entry name" value="EXONUCLEASE 3'-5' DOMAIN-CONTAINING PROTEIN 2"/>
    <property type="match status" value="1"/>
</dbReference>
<sequence>MGSSNNNKLWHPSRGIVFANGGRGPVVYPQLPLARHFHGASAPAIMAQSESEALNASLLSETTRGEVTGVKTQDVQSPSSAAIESLAAGLGKASVQDDTITAPAPAIPGEKEEPTKEVDEEDCKPPFTPLEYKIPDDLFREAKLAVAGSPQSFWSFNLYRKATESDDALASGEKVKVHYCKSRHTTERVLQQYFAHEKVLGFDLEWAPDATKAQGPRRNICLVQLASSSRIALFHLALYPKKEDPDLVAPTLKKIMEDPEITKMGVWIKGDCTRLRNFLGIDSKGIFELSHLYKLVKYSTSGEHHNINKKLVSLATQVQEYLCLPIFKGQDVRSSDWSKELRMDQVIYSASDAYAAIQLYAILNHKRQQLSPTPPMPYHAELNQPIRLADGVTIPTADDTPDLEPKDDDNNNNNNNNPSLSSTAKYLRSLGASVRIEVDDPILTEPVIKDPPASKTPKKDDTPPKDARVTEAEVWAAQYRVSHPKTRAAAYILRAYYLWHNNKNLNPEAIAGLLRDPPLQTNTVVNYIMEAIRLERENLPFEKARMKTDVLDKLPKEIVSSRYKTLYQLCQLQEQPSPSDKQL</sequence>
<dbReference type="InterPro" id="IPR002562">
    <property type="entry name" value="3'-5'_exonuclease_dom"/>
</dbReference>
<dbReference type="SMART" id="SM00474">
    <property type="entry name" value="35EXOc"/>
    <property type="match status" value="1"/>
</dbReference>
<dbReference type="GO" id="GO:0005737">
    <property type="term" value="C:cytoplasm"/>
    <property type="evidence" value="ECO:0007669"/>
    <property type="project" value="TreeGrafter"/>
</dbReference>
<dbReference type="Pfam" id="PF01612">
    <property type="entry name" value="DNA_pol_A_exo1"/>
    <property type="match status" value="1"/>
</dbReference>
<dbReference type="SUPFAM" id="SSF53098">
    <property type="entry name" value="Ribonuclease H-like"/>
    <property type="match status" value="1"/>
</dbReference>
<protein>
    <submittedName>
        <fullName evidence="5">Werner syndrome helicase</fullName>
    </submittedName>
</protein>
<feature type="domain" description="3'-5' exonuclease" evidence="4">
    <location>
        <begin position="177"/>
        <end position="368"/>
    </location>
</feature>
<reference evidence="6" key="1">
    <citation type="journal article" date="2023" name="Mol. Phylogenet. Evol.">
        <title>Genome-scale phylogeny and comparative genomics of the fungal order Sordariales.</title>
        <authorList>
            <person name="Hensen N."/>
            <person name="Bonometti L."/>
            <person name="Westerberg I."/>
            <person name="Brannstrom I.O."/>
            <person name="Guillou S."/>
            <person name="Cros-Aarteil S."/>
            <person name="Calhoun S."/>
            <person name="Haridas S."/>
            <person name="Kuo A."/>
            <person name="Mondo S."/>
            <person name="Pangilinan J."/>
            <person name="Riley R."/>
            <person name="LaButti K."/>
            <person name="Andreopoulos B."/>
            <person name="Lipzen A."/>
            <person name="Chen C."/>
            <person name="Yan M."/>
            <person name="Daum C."/>
            <person name="Ng V."/>
            <person name="Clum A."/>
            <person name="Steindorff A."/>
            <person name="Ohm R.A."/>
            <person name="Martin F."/>
            <person name="Silar P."/>
            <person name="Natvig D.O."/>
            <person name="Lalanne C."/>
            <person name="Gautier V."/>
            <person name="Ament-Velasquez S.L."/>
            <person name="Kruys A."/>
            <person name="Hutchinson M.I."/>
            <person name="Powell A.J."/>
            <person name="Barry K."/>
            <person name="Miller A.N."/>
            <person name="Grigoriev I.V."/>
            <person name="Debuchy R."/>
            <person name="Gladieux P."/>
            <person name="Hiltunen Thoren M."/>
            <person name="Johannesson H."/>
        </authorList>
    </citation>
    <scope>NUCLEOTIDE SEQUENCE [LARGE SCALE GENOMIC DNA]</scope>
    <source>
        <strain evidence="6">CBS 340.73</strain>
    </source>
</reference>
<comment type="caution">
    <text evidence="5">The sequence shown here is derived from an EMBL/GenBank/DDBJ whole genome shotgun (WGS) entry which is preliminary data.</text>
</comment>
<dbReference type="InterPro" id="IPR051132">
    <property type="entry name" value="3-5_Exonuclease_domain"/>
</dbReference>
<dbReference type="Gene3D" id="3.30.420.10">
    <property type="entry name" value="Ribonuclease H-like superfamily/Ribonuclease H"/>
    <property type="match status" value="1"/>
</dbReference>
<dbReference type="AlphaFoldDB" id="A0AAN6NFK9"/>
<evidence type="ECO:0000313" key="5">
    <source>
        <dbReference type="EMBL" id="KAK3944204.1"/>
    </source>
</evidence>
<keyword evidence="2" id="KW-0378">Hydrolase</keyword>
<dbReference type="FunFam" id="3.30.420.10:FF:000100">
    <property type="entry name" value="3'-5' exonuclease/helicase (Wrn), putative"/>
    <property type="match status" value="1"/>
</dbReference>
<keyword evidence="6" id="KW-1185">Reference proteome</keyword>
<dbReference type="EMBL" id="MU853761">
    <property type="protein sequence ID" value="KAK3944204.1"/>
    <property type="molecule type" value="Genomic_DNA"/>
</dbReference>
<accession>A0AAN6NFK9</accession>
<feature type="compositionally biased region" description="Basic and acidic residues" evidence="3">
    <location>
        <begin position="457"/>
        <end position="466"/>
    </location>
</feature>
<dbReference type="GO" id="GO:0008408">
    <property type="term" value="F:3'-5' exonuclease activity"/>
    <property type="evidence" value="ECO:0007669"/>
    <property type="project" value="InterPro"/>
</dbReference>
<evidence type="ECO:0000256" key="2">
    <source>
        <dbReference type="ARBA" id="ARBA00022801"/>
    </source>
</evidence>
<organism evidence="5 6">
    <name type="scientific">Diplogelasinospora grovesii</name>
    <dbReference type="NCBI Taxonomy" id="303347"/>
    <lineage>
        <taxon>Eukaryota</taxon>
        <taxon>Fungi</taxon>
        <taxon>Dikarya</taxon>
        <taxon>Ascomycota</taxon>
        <taxon>Pezizomycotina</taxon>
        <taxon>Sordariomycetes</taxon>
        <taxon>Sordariomycetidae</taxon>
        <taxon>Sordariales</taxon>
        <taxon>Diplogelasinosporaceae</taxon>
        <taxon>Diplogelasinospora</taxon>
    </lineage>
</organism>
<proteinExistence type="predicted"/>
<keyword evidence="5" id="KW-0547">Nucleotide-binding</keyword>
<dbReference type="GO" id="GO:0005634">
    <property type="term" value="C:nucleus"/>
    <property type="evidence" value="ECO:0007669"/>
    <property type="project" value="TreeGrafter"/>
</dbReference>
<feature type="region of interest" description="Disordered" evidence="3">
    <location>
        <begin position="102"/>
        <end position="127"/>
    </location>
</feature>
<keyword evidence="1" id="KW-0540">Nuclease</keyword>
<dbReference type="GO" id="GO:0003676">
    <property type="term" value="F:nucleic acid binding"/>
    <property type="evidence" value="ECO:0007669"/>
    <property type="project" value="InterPro"/>
</dbReference>
<evidence type="ECO:0000313" key="6">
    <source>
        <dbReference type="Proteomes" id="UP001303473"/>
    </source>
</evidence>
<dbReference type="GO" id="GO:0006139">
    <property type="term" value="P:nucleobase-containing compound metabolic process"/>
    <property type="evidence" value="ECO:0007669"/>
    <property type="project" value="InterPro"/>
</dbReference>
<keyword evidence="5" id="KW-0067">ATP-binding</keyword>